<dbReference type="InterPro" id="IPR001387">
    <property type="entry name" value="Cro/C1-type_HTH"/>
</dbReference>
<dbReference type="RefSeq" id="WP_075098583.1">
    <property type="nucleotide sequence ID" value="NZ_CAKOCW010000019.1"/>
</dbReference>
<dbReference type="EMBL" id="MSJL01000006">
    <property type="protein sequence ID" value="OLF50417.1"/>
    <property type="molecule type" value="Genomic_DNA"/>
</dbReference>
<evidence type="ECO:0000313" key="7">
    <source>
        <dbReference type="Proteomes" id="UP000297747"/>
    </source>
</evidence>
<accession>A0A1Q8EF48</accession>
<evidence type="ECO:0000313" key="2">
    <source>
        <dbReference type="EMBL" id="OLF50417.1"/>
    </source>
</evidence>
<evidence type="ECO:0000313" key="5">
    <source>
        <dbReference type="Proteomes" id="UP000186437"/>
    </source>
</evidence>
<reference evidence="3 6" key="3">
    <citation type="submission" date="2018-06" db="EMBL/GenBank/DDBJ databases">
        <authorList>
            <consortium name="Pathogen Informatics"/>
            <person name="Doyle S."/>
        </authorList>
    </citation>
    <scope>NUCLEOTIDE SEQUENCE [LARGE SCALE GENOMIC DNA]</scope>
    <source>
        <strain evidence="3 6">NCTC12957</strain>
    </source>
</reference>
<evidence type="ECO:0000259" key="1">
    <source>
        <dbReference type="Pfam" id="PF13443"/>
    </source>
</evidence>
<dbReference type="EMBL" id="SPQA01000005">
    <property type="protein sequence ID" value="TFU31394.1"/>
    <property type="molecule type" value="Genomic_DNA"/>
</dbReference>
<reference evidence="2" key="2">
    <citation type="submission" date="2016-12" db="EMBL/GenBank/DDBJ databases">
        <authorList>
            <person name="Song W.-J."/>
            <person name="Kurnit D.M."/>
        </authorList>
    </citation>
    <scope>NUCLEOTIDE SEQUENCE [LARGE SCALE GENOMIC DNA]</scope>
    <source>
        <strain evidence="2">ATCC 51725</strain>
    </source>
</reference>
<gene>
    <name evidence="2" type="ORF">BU200_02080</name>
    <name evidence="4" type="ORF">E4U01_02480</name>
    <name evidence="3" type="ORF">NCTC12957_00579</name>
</gene>
<protein>
    <submittedName>
        <fullName evidence="3">Phage protein</fullName>
    </submittedName>
    <submittedName>
        <fullName evidence="4">XRE family transcriptional regulator</fullName>
    </submittedName>
</protein>
<dbReference type="Proteomes" id="UP000186437">
    <property type="component" value="Unassembled WGS sequence"/>
</dbReference>
<evidence type="ECO:0000313" key="6">
    <source>
        <dbReference type="Proteomes" id="UP000255213"/>
    </source>
</evidence>
<dbReference type="Proteomes" id="UP000297747">
    <property type="component" value="Unassembled WGS sequence"/>
</dbReference>
<dbReference type="AlphaFoldDB" id="A0A1Q8EF48"/>
<feature type="domain" description="HTH cro/C1-type" evidence="1">
    <location>
        <begin position="8"/>
        <end position="57"/>
    </location>
</feature>
<keyword evidence="5" id="KW-1185">Reference proteome</keyword>
<dbReference type="Proteomes" id="UP000255213">
    <property type="component" value="Unassembled WGS sequence"/>
</dbReference>
<organism evidence="2 5">
    <name type="scientific">Streptococcus acidominimus</name>
    <dbReference type="NCBI Taxonomy" id="1326"/>
    <lineage>
        <taxon>Bacteria</taxon>
        <taxon>Bacillati</taxon>
        <taxon>Bacillota</taxon>
        <taxon>Bacilli</taxon>
        <taxon>Lactobacillales</taxon>
        <taxon>Streptococcaceae</taxon>
        <taxon>Streptococcus</taxon>
    </lineage>
</organism>
<proteinExistence type="predicted"/>
<evidence type="ECO:0000313" key="4">
    <source>
        <dbReference type="EMBL" id="TFU31394.1"/>
    </source>
</evidence>
<dbReference type="EMBL" id="UHEN01000001">
    <property type="protein sequence ID" value="SUN06323.1"/>
    <property type="molecule type" value="Genomic_DNA"/>
</dbReference>
<dbReference type="Pfam" id="PF13443">
    <property type="entry name" value="HTH_26"/>
    <property type="match status" value="1"/>
</dbReference>
<evidence type="ECO:0000313" key="3">
    <source>
        <dbReference type="EMBL" id="SUN06323.1"/>
    </source>
</evidence>
<reference evidence="4 7" key="4">
    <citation type="submission" date="2019-03" db="EMBL/GenBank/DDBJ databases">
        <title>Diversity of the mouse oral microbiome.</title>
        <authorList>
            <person name="Joseph S."/>
            <person name="Aduse-Opoku J."/>
            <person name="Curtis M."/>
            <person name="Wade W."/>
            <person name="Hashim A."/>
        </authorList>
    </citation>
    <scope>NUCLEOTIDE SEQUENCE [LARGE SCALE GENOMIC DNA]</scope>
    <source>
        <strain evidence="4 7">HT4</strain>
    </source>
</reference>
<dbReference type="OrthoDB" id="2224275at2"/>
<reference evidence="5" key="1">
    <citation type="submission" date="2016-12" db="EMBL/GenBank/DDBJ databases">
        <authorList>
            <person name="Gulvik C.A."/>
        </authorList>
    </citation>
    <scope>NUCLEOTIDE SEQUENCE [LARGE SCALE GENOMIC DNA]</scope>
    <source>
        <strain evidence="5">ATCC 51725</strain>
    </source>
</reference>
<name>A0A1Q8EF48_STRAI</name>
<sequence>MPETAFEKLLTDSGIKRKVIAKKMGLSRAGFYRKQKNPKKTFDLEETVKLAEILGVDSQKVVEAILFS</sequence>